<evidence type="ECO:0000313" key="3">
    <source>
        <dbReference type="Proteomes" id="UP000834458"/>
    </source>
</evidence>
<dbReference type="Pfam" id="PF23899">
    <property type="entry name" value="SU10_portal"/>
    <property type="match status" value="1"/>
</dbReference>
<dbReference type="AlphaFoldDB" id="A0AA35GHB4"/>
<reference evidence="2" key="1">
    <citation type="submission" date="2020-05" db="EMBL/GenBank/DDBJ databases">
        <authorList>
            <person name="Delgado-Blas J."/>
        </authorList>
    </citation>
    <scope>NUCLEOTIDE SEQUENCE</scope>
    <source>
        <strain evidence="2">BB1454</strain>
    </source>
</reference>
<organism evidence="2 3">
    <name type="scientific">Comamonas aquatica</name>
    <dbReference type="NCBI Taxonomy" id="225991"/>
    <lineage>
        <taxon>Bacteria</taxon>
        <taxon>Pseudomonadati</taxon>
        <taxon>Pseudomonadota</taxon>
        <taxon>Betaproteobacteria</taxon>
        <taxon>Burkholderiales</taxon>
        <taxon>Comamonadaceae</taxon>
        <taxon>Comamonas</taxon>
    </lineage>
</organism>
<evidence type="ECO:0008006" key="4">
    <source>
        <dbReference type="Google" id="ProtNLM"/>
    </source>
</evidence>
<feature type="compositionally biased region" description="Polar residues" evidence="1">
    <location>
        <begin position="1"/>
        <end position="10"/>
    </location>
</feature>
<dbReference type="RefSeq" id="WP_234686393.1">
    <property type="nucleotide sequence ID" value="NZ_CAHPSC010000011.1"/>
</dbReference>
<dbReference type="InterPro" id="IPR056909">
    <property type="entry name" value="SU10_portal"/>
</dbReference>
<dbReference type="Proteomes" id="UP000834458">
    <property type="component" value="Unassembled WGS sequence"/>
</dbReference>
<evidence type="ECO:0000256" key="1">
    <source>
        <dbReference type="SAM" id="MobiDB-lite"/>
    </source>
</evidence>
<feature type="compositionally biased region" description="Low complexity" evidence="1">
    <location>
        <begin position="697"/>
        <end position="714"/>
    </location>
</feature>
<gene>
    <name evidence="2" type="ORF">GHA_01099</name>
</gene>
<comment type="caution">
    <text evidence="2">The sequence shown here is derived from an EMBL/GenBank/DDBJ whole genome shotgun (WGS) entry which is preliminary data.</text>
</comment>
<evidence type="ECO:0000313" key="2">
    <source>
        <dbReference type="EMBL" id="CAB5675474.1"/>
    </source>
</evidence>
<feature type="region of interest" description="Disordered" evidence="1">
    <location>
        <begin position="691"/>
        <end position="736"/>
    </location>
</feature>
<feature type="compositionally biased region" description="Polar residues" evidence="1">
    <location>
        <begin position="726"/>
        <end position="736"/>
    </location>
</feature>
<sequence length="736" mass="81136">MQATANNGGVQPQGAEAPAIDDRQTLLQNLLAKRREAIAGRAGSGIEEEWTEDEEHYQGIDDANRAFQSANMLYRSRSKALLSGQQQGQQPARSVVFLNITRPYVDAASARVADMLLPTDDRAWEIKSTPIPTLSQLQLTKLAEAMRMSSTDDVQDAMEQQAKLAQEAAAKMQKAIEDPLVESNWHGEVRQVIEDSARCGSGVLKGPFPVVRTVRLTRQDPVTQLKTQHKVDEIKPGSKRIDFWNLFPDPACGENIHAGSFIFEREYIGKRQIMELLKDESYDRAEVMTVLREGPAKTREGTESVYRHGDDEFEMWIFHGHCMRQQLQAMGVELDHDAEEQLPAMAVMINDRLVKAVLSPLESGEFPYDVLAWQRRPGMPWGIGISRQIRTVQRMINANTRAMMDNSGLSAAPQIVIGNGITPVDGVFSIRPGKLWRAEAGSDVQDVTKAFASFSVTSVQNELMNIIQFAQKMAEDTTGMPAMLQGIRGDAPQTLGGMQMQNNNATSVLRRLAKRFDDYMTRPHIQRYFDWMMSYSDDDSIKGDFEIEVRASSALVERDAQQQFLMSLLQASANPVYELDPAKLAAELCRGQRLDPKNFQLTEEQKAQRAQQGQDPTMQARAKLFGAQAEKALADAERLQALTVGARVEAQYSGVQTAQVIEQIPGTATTADALLRSAGAKDMDAAPIVPQASGAGEVPPVEVPTNTNPLTPANPESPAVGMQAGIETQANDGVRS</sequence>
<proteinExistence type="predicted"/>
<dbReference type="EMBL" id="CAHPSC010000011">
    <property type="protein sequence ID" value="CAB5675474.1"/>
    <property type="molecule type" value="Genomic_DNA"/>
</dbReference>
<protein>
    <recommendedName>
        <fullName evidence="4">Portal protein</fullName>
    </recommendedName>
</protein>
<accession>A0AA35GHB4</accession>
<name>A0AA35GHB4_9BURK</name>
<feature type="region of interest" description="Disordered" evidence="1">
    <location>
        <begin position="1"/>
        <end position="21"/>
    </location>
</feature>